<name>A0ABV7FQZ9_9ALTE</name>
<dbReference type="Proteomes" id="UP001595478">
    <property type="component" value="Unassembled WGS sequence"/>
</dbReference>
<accession>A0ABV7FQZ9</accession>
<dbReference type="EMBL" id="JBHRSW010000014">
    <property type="protein sequence ID" value="MFC3121718.1"/>
    <property type="molecule type" value="Genomic_DNA"/>
</dbReference>
<keyword evidence="2" id="KW-1185">Reference proteome</keyword>
<evidence type="ECO:0008006" key="3">
    <source>
        <dbReference type="Google" id="ProtNLM"/>
    </source>
</evidence>
<proteinExistence type="predicted"/>
<evidence type="ECO:0000313" key="2">
    <source>
        <dbReference type="Proteomes" id="UP001595478"/>
    </source>
</evidence>
<evidence type="ECO:0000313" key="1">
    <source>
        <dbReference type="EMBL" id="MFC3121718.1"/>
    </source>
</evidence>
<gene>
    <name evidence="1" type="ORF">ACFOHL_08795</name>
</gene>
<dbReference type="RefSeq" id="WP_376919853.1">
    <property type="nucleotide sequence ID" value="NZ_JBHRSW010000014.1"/>
</dbReference>
<reference evidence="2" key="1">
    <citation type="journal article" date="2019" name="Int. J. Syst. Evol. Microbiol.">
        <title>The Global Catalogue of Microorganisms (GCM) 10K type strain sequencing project: providing services to taxonomists for standard genome sequencing and annotation.</title>
        <authorList>
            <consortium name="The Broad Institute Genomics Platform"/>
            <consortium name="The Broad Institute Genome Sequencing Center for Infectious Disease"/>
            <person name="Wu L."/>
            <person name="Ma J."/>
        </authorList>
    </citation>
    <scope>NUCLEOTIDE SEQUENCE [LARGE SCALE GENOMIC DNA]</scope>
    <source>
        <strain evidence="2">KCTC 52473</strain>
    </source>
</reference>
<protein>
    <recommendedName>
        <fullName evidence="3">XRE family transcriptional regulator</fullName>
    </recommendedName>
</protein>
<organism evidence="1 2">
    <name type="scientific">Agaribacter flavus</name>
    <dbReference type="NCBI Taxonomy" id="1902781"/>
    <lineage>
        <taxon>Bacteria</taxon>
        <taxon>Pseudomonadati</taxon>
        <taxon>Pseudomonadota</taxon>
        <taxon>Gammaproteobacteria</taxon>
        <taxon>Alteromonadales</taxon>
        <taxon>Alteromonadaceae</taxon>
        <taxon>Agaribacter</taxon>
    </lineage>
</organism>
<sequence>MTGKEFIKFLSKRGIPLSCIASKLGCKLANLRAIEKMDAVPKFYLEGFFANFKDSLSKKDKKRLMP</sequence>
<comment type="caution">
    <text evidence="1">The sequence shown here is derived from an EMBL/GenBank/DDBJ whole genome shotgun (WGS) entry which is preliminary data.</text>
</comment>